<dbReference type="InterPro" id="IPR007061">
    <property type="entry name" value="MST-like"/>
</dbReference>
<dbReference type="Proteomes" id="UP000246722">
    <property type="component" value="Unassembled WGS sequence"/>
</dbReference>
<name>A0A317ZXZ8_9MICO</name>
<protein>
    <recommendedName>
        <fullName evidence="3">DUF664 domain-containing protein</fullName>
    </recommendedName>
</protein>
<dbReference type="SUPFAM" id="SSF109854">
    <property type="entry name" value="DinB/YfiT-like putative metalloenzymes"/>
    <property type="match status" value="1"/>
</dbReference>
<dbReference type="Gene3D" id="1.20.120.450">
    <property type="entry name" value="dinb family like domain"/>
    <property type="match status" value="1"/>
</dbReference>
<accession>A0A317ZXZ8</accession>
<gene>
    <name evidence="1" type="ORF">CTB96_05255</name>
</gene>
<dbReference type="OrthoDB" id="2363925at2"/>
<evidence type="ECO:0000313" key="2">
    <source>
        <dbReference type="Proteomes" id="UP000246722"/>
    </source>
</evidence>
<organism evidence="1 2">
    <name type="scientific">Cryobacterium arcticum</name>
    <dbReference type="NCBI Taxonomy" id="670052"/>
    <lineage>
        <taxon>Bacteria</taxon>
        <taxon>Bacillati</taxon>
        <taxon>Actinomycetota</taxon>
        <taxon>Actinomycetes</taxon>
        <taxon>Micrococcales</taxon>
        <taxon>Microbacteriaceae</taxon>
        <taxon>Cryobacterium</taxon>
    </lineage>
</organism>
<proteinExistence type="predicted"/>
<dbReference type="RefSeq" id="WP_110125804.1">
    <property type="nucleotide sequence ID" value="NZ_QHLY01000005.1"/>
</dbReference>
<comment type="caution">
    <text evidence="1">The sequence shown here is derived from an EMBL/GenBank/DDBJ whole genome shotgun (WGS) entry which is preliminary data.</text>
</comment>
<reference evidence="1 2" key="1">
    <citation type="submission" date="2018-05" db="EMBL/GenBank/DDBJ databases">
        <title>Genetic diversity of glacier-inhabiting Cryobacterium bacteria in China and description of Cryobacterium mengkeensis sp. nov. and Arthrobacter glacialis sp. nov.</title>
        <authorList>
            <person name="Liu Q."/>
            <person name="Xin Y.-H."/>
        </authorList>
    </citation>
    <scope>NUCLEOTIDE SEQUENCE [LARGE SCALE GENOMIC DNA]</scope>
    <source>
        <strain evidence="1 2">SK-1</strain>
    </source>
</reference>
<sequence length="171" mass="18739">MLSTDLMRDAFSRVHDSVHASLLGAGPELLEYRADPQANTIAWLVWHLTRVQDDHIAGLMDGPQLWTTAGWHKRFDLPFAASATGYGQSAGDVAAVKVGADLLLGYFDAVHERTLDYLDTLTEADYGRVVDTRWTPAVTLAVRLISVINDDLQHAGQASYVRGLAQRAGLH</sequence>
<dbReference type="Pfam" id="PF04978">
    <property type="entry name" value="MST"/>
    <property type="match status" value="1"/>
</dbReference>
<dbReference type="EMBL" id="QHLY01000005">
    <property type="protein sequence ID" value="PXA72283.1"/>
    <property type="molecule type" value="Genomic_DNA"/>
</dbReference>
<dbReference type="NCBIfam" id="NF047843">
    <property type="entry name" value="MST_Rv0443"/>
    <property type="match status" value="1"/>
</dbReference>
<dbReference type="InterPro" id="IPR034660">
    <property type="entry name" value="DinB/YfiT-like"/>
</dbReference>
<keyword evidence="2" id="KW-1185">Reference proteome</keyword>
<dbReference type="AlphaFoldDB" id="A0A317ZXZ8"/>
<evidence type="ECO:0000313" key="1">
    <source>
        <dbReference type="EMBL" id="PXA72283.1"/>
    </source>
</evidence>
<evidence type="ECO:0008006" key="3">
    <source>
        <dbReference type="Google" id="ProtNLM"/>
    </source>
</evidence>